<dbReference type="GeneID" id="40266927"/>
<dbReference type="AlphaFoldDB" id="A0A4V1G027"/>
<evidence type="ECO:0000313" key="2">
    <source>
        <dbReference type="Proteomes" id="UP000302218"/>
    </source>
</evidence>
<dbReference type="RefSeq" id="WP_138246336.1">
    <property type="nucleotide sequence ID" value="NZ_CP040330.1"/>
</dbReference>
<dbReference type="Proteomes" id="UP000302218">
    <property type="component" value="Chromosome"/>
</dbReference>
<gene>
    <name evidence="1" type="ORF">FEJ81_16600</name>
</gene>
<proteinExistence type="predicted"/>
<dbReference type="OrthoDB" id="375079at2157"/>
<dbReference type="SUPFAM" id="SSF50249">
    <property type="entry name" value="Nucleic acid-binding proteins"/>
    <property type="match status" value="1"/>
</dbReference>
<name>A0A4V1G027_9EURY</name>
<evidence type="ECO:0000313" key="1">
    <source>
        <dbReference type="EMBL" id="QCS43886.1"/>
    </source>
</evidence>
<accession>A0A4V1G027</accession>
<dbReference type="KEGG" id="nvr:FEJ81_16600"/>
<protein>
    <submittedName>
        <fullName evidence="1">Uncharacterized protein</fullName>
    </submittedName>
</protein>
<dbReference type="InterPro" id="IPR012340">
    <property type="entry name" value="NA-bd_OB-fold"/>
</dbReference>
<dbReference type="EMBL" id="CP040330">
    <property type="protein sequence ID" value="QCS43886.1"/>
    <property type="molecule type" value="Genomic_DNA"/>
</dbReference>
<reference evidence="2" key="1">
    <citation type="submission" date="2019-05" db="EMBL/GenBank/DDBJ databases">
        <title>Genome sequence and methylation pattern of the halophilic Archaeon Natrinema versiforme BOL5-4.</title>
        <authorList>
            <person name="DasSarma P."/>
            <person name="Anton B.P."/>
            <person name="DasSarma S.L."/>
            <person name="Martinez F.L."/>
            <person name="Guzman D."/>
            <person name="Roberts R.J."/>
            <person name="DasSarma S."/>
        </authorList>
    </citation>
    <scope>NUCLEOTIDE SEQUENCE [LARGE SCALE GENOMIC DNA]</scope>
    <source>
        <strain evidence="2">BOL5-4</strain>
    </source>
</reference>
<dbReference type="Gene3D" id="2.40.50.140">
    <property type="entry name" value="Nucleic acid-binding proteins"/>
    <property type="match status" value="1"/>
</dbReference>
<organism evidence="1 2">
    <name type="scientific">Natrinema versiforme</name>
    <dbReference type="NCBI Taxonomy" id="88724"/>
    <lineage>
        <taxon>Archaea</taxon>
        <taxon>Methanobacteriati</taxon>
        <taxon>Methanobacteriota</taxon>
        <taxon>Stenosarchaea group</taxon>
        <taxon>Halobacteria</taxon>
        <taxon>Halobacteriales</taxon>
        <taxon>Natrialbaceae</taxon>
        <taxon>Natrinema</taxon>
    </lineage>
</organism>
<sequence length="179" mass="20785">MTEKQYGLEHKIGQTWKDYGGEGYDYHATVAVRDKDTGLQQEYYQRNAFDIGFTQALKGIDSVSMSLDEDEWLDLHVTVQRTWEPEQDSIEQKGVLRDEEGLDGREIEFVIWDVEHERLEEGEEYVLRSVVTGEFDGDLYVSLNSATEVEHWDEDMQAFDEAARAYLREEGPVPTHVRT</sequence>